<keyword evidence="2" id="KW-1185">Reference proteome</keyword>
<dbReference type="EMBL" id="JAJSOF020000005">
    <property type="protein sequence ID" value="KAJ4448575.1"/>
    <property type="molecule type" value="Genomic_DNA"/>
</dbReference>
<reference evidence="1 2" key="1">
    <citation type="journal article" date="2022" name="Allergy">
        <title>Genome assembly and annotation of Periplaneta americana reveal a comprehensive cockroach allergen profile.</title>
        <authorList>
            <person name="Wang L."/>
            <person name="Xiong Q."/>
            <person name="Saelim N."/>
            <person name="Wang L."/>
            <person name="Nong W."/>
            <person name="Wan A.T."/>
            <person name="Shi M."/>
            <person name="Liu X."/>
            <person name="Cao Q."/>
            <person name="Hui J.H.L."/>
            <person name="Sookrung N."/>
            <person name="Leung T.F."/>
            <person name="Tungtrongchitr A."/>
            <person name="Tsui S.K.W."/>
        </authorList>
    </citation>
    <scope>NUCLEOTIDE SEQUENCE [LARGE SCALE GENOMIC DNA]</scope>
    <source>
        <strain evidence="1">PWHHKU_190912</strain>
    </source>
</reference>
<gene>
    <name evidence="1" type="ORF">ANN_10593</name>
</gene>
<proteinExistence type="predicted"/>
<protein>
    <recommendedName>
        <fullName evidence="3">Reverse transcriptase domain-containing protein</fullName>
    </recommendedName>
</protein>
<organism evidence="1 2">
    <name type="scientific">Periplaneta americana</name>
    <name type="common">American cockroach</name>
    <name type="synonym">Blatta americana</name>
    <dbReference type="NCBI Taxonomy" id="6978"/>
    <lineage>
        <taxon>Eukaryota</taxon>
        <taxon>Metazoa</taxon>
        <taxon>Ecdysozoa</taxon>
        <taxon>Arthropoda</taxon>
        <taxon>Hexapoda</taxon>
        <taxon>Insecta</taxon>
        <taxon>Pterygota</taxon>
        <taxon>Neoptera</taxon>
        <taxon>Polyneoptera</taxon>
        <taxon>Dictyoptera</taxon>
        <taxon>Blattodea</taxon>
        <taxon>Blattoidea</taxon>
        <taxon>Blattidae</taxon>
        <taxon>Blattinae</taxon>
        <taxon>Periplaneta</taxon>
    </lineage>
</organism>
<accession>A0ABQ8TTA7</accession>
<name>A0ABQ8TTA7_PERAM</name>
<evidence type="ECO:0000313" key="1">
    <source>
        <dbReference type="EMBL" id="KAJ4448575.1"/>
    </source>
</evidence>
<comment type="caution">
    <text evidence="1">The sequence shown here is derived from an EMBL/GenBank/DDBJ whole genome shotgun (WGS) entry which is preliminary data.</text>
</comment>
<evidence type="ECO:0008006" key="3">
    <source>
        <dbReference type="Google" id="ProtNLM"/>
    </source>
</evidence>
<dbReference type="Proteomes" id="UP001148838">
    <property type="component" value="Unassembled WGS sequence"/>
</dbReference>
<evidence type="ECO:0000313" key="2">
    <source>
        <dbReference type="Proteomes" id="UP001148838"/>
    </source>
</evidence>
<sequence length="98" mass="11370">MEDQLFMTPFDGSLATSLFGKVRGLLFNVVGGKRVEWKEEMILRDMLLELNDSCEQYGMKVNSNKTKTMVKERKMKKVNLRILNEAVEQVDSGVYYKQ</sequence>